<protein>
    <submittedName>
        <fullName evidence="2">Uncharacterized protein</fullName>
    </submittedName>
</protein>
<feature type="compositionally biased region" description="Acidic residues" evidence="1">
    <location>
        <begin position="178"/>
        <end position="191"/>
    </location>
</feature>
<accession>A0ABR0A9Y4</accession>
<sequence>MQFRNTPEGRRQIQQFDRHAEAAVAANLDCPAATTSPFKSLLPILVKHMPILELKEALTPKYSGDIRKKRNDHLANFKRATRATPRDPEPILSPGFGVNMKVTRYIRGEIQHDGIFLTWTWLANPLNVSHDDPTPPILPDSRPEFRSKSILDNPNPDPTPVMTPIKIQALKEDKKEDEKEEDKEEEEEDIIIIDANPNDLIDL</sequence>
<dbReference type="EMBL" id="JAOYFB010000037">
    <property type="protein sequence ID" value="KAK4021884.1"/>
    <property type="molecule type" value="Genomic_DNA"/>
</dbReference>
<gene>
    <name evidence="2" type="ORF">OUZ56_007373</name>
</gene>
<organism evidence="2 3">
    <name type="scientific">Daphnia magna</name>
    <dbReference type="NCBI Taxonomy" id="35525"/>
    <lineage>
        <taxon>Eukaryota</taxon>
        <taxon>Metazoa</taxon>
        <taxon>Ecdysozoa</taxon>
        <taxon>Arthropoda</taxon>
        <taxon>Crustacea</taxon>
        <taxon>Branchiopoda</taxon>
        <taxon>Diplostraca</taxon>
        <taxon>Cladocera</taxon>
        <taxon>Anomopoda</taxon>
        <taxon>Daphniidae</taxon>
        <taxon>Daphnia</taxon>
    </lineage>
</organism>
<proteinExistence type="predicted"/>
<reference evidence="2 3" key="1">
    <citation type="journal article" date="2023" name="Nucleic Acids Res.">
        <title>The hologenome of Daphnia magna reveals possible DNA methylation and microbiome-mediated evolution of the host genome.</title>
        <authorList>
            <person name="Chaturvedi A."/>
            <person name="Li X."/>
            <person name="Dhandapani V."/>
            <person name="Marshall H."/>
            <person name="Kissane S."/>
            <person name="Cuenca-Cambronero M."/>
            <person name="Asole G."/>
            <person name="Calvet F."/>
            <person name="Ruiz-Romero M."/>
            <person name="Marangio P."/>
            <person name="Guigo R."/>
            <person name="Rago D."/>
            <person name="Mirbahai L."/>
            <person name="Eastwood N."/>
            <person name="Colbourne J.K."/>
            <person name="Zhou J."/>
            <person name="Mallon E."/>
            <person name="Orsini L."/>
        </authorList>
    </citation>
    <scope>NUCLEOTIDE SEQUENCE [LARGE SCALE GENOMIC DNA]</scope>
    <source>
        <strain evidence="2">LRV0_1</strain>
    </source>
</reference>
<evidence type="ECO:0000313" key="3">
    <source>
        <dbReference type="Proteomes" id="UP001234178"/>
    </source>
</evidence>
<evidence type="ECO:0000256" key="1">
    <source>
        <dbReference type="SAM" id="MobiDB-lite"/>
    </source>
</evidence>
<evidence type="ECO:0000313" key="2">
    <source>
        <dbReference type="EMBL" id="KAK4021884.1"/>
    </source>
</evidence>
<feature type="region of interest" description="Disordered" evidence="1">
    <location>
        <begin position="132"/>
        <end position="203"/>
    </location>
</feature>
<comment type="caution">
    <text evidence="2">The sequence shown here is derived from an EMBL/GenBank/DDBJ whole genome shotgun (WGS) entry which is preliminary data.</text>
</comment>
<dbReference type="Proteomes" id="UP001234178">
    <property type="component" value="Unassembled WGS sequence"/>
</dbReference>
<keyword evidence="3" id="KW-1185">Reference proteome</keyword>
<name>A0ABR0A9Y4_9CRUS</name>